<keyword evidence="2" id="KW-1185">Reference proteome</keyword>
<dbReference type="Gene3D" id="3.40.1080.10">
    <property type="entry name" value="Glutaconate Coenzyme A-transferase"/>
    <property type="match status" value="1"/>
</dbReference>
<name>A0ABM8WTJ5_9BURK</name>
<comment type="caution">
    <text evidence="1">The sequence shown here is derived from an EMBL/GenBank/DDBJ whole genome shotgun (WGS) entry which is preliminary data.</text>
</comment>
<dbReference type="EMBL" id="CAJZAF010000009">
    <property type="protein sequence ID" value="CAG9170794.1"/>
    <property type="molecule type" value="Genomic_DNA"/>
</dbReference>
<dbReference type="PANTHER" id="PTHR43293">
    <property type="entry name" value="ACETATE COA-TRANSFERASE YDIF"/>
    <property type="match status" value="1"/>
</dbReference>
<dbReference type="SUPFAM" id="SSF100950">
    <property type="entry name" value="NagB/RpiA/CoA transferase-like"/>
    <property type="match status" value="1"/>
</dbReference>
<reference evidence="1 2" key="1">
    <citation type="submission" date="2021-08" db="EMBL/GenBank/DDBJ databases">
        <authorList>
            <person name="Peeters C."/>
        </authorList>
    </citation>
    <scope>NUCLEOTIDE SEQUENCE [LARGE SCALE GENOMIC DNA]</scope>
    <source>
        <strain evidence="1 2">LMG 23994</strain>
    </source>
</reference>
<dbReference type="InterPro" id="IPR004165">
    <property type="entry name" value="CoA_trans_fam_I"/>
</dbReference>
<dbReference type="Pfam" id="PF01144">
    <property type="entry name" value="CoA_trans"/>
    <property type="match status" value="1"/>
</dbReference>
<sequence>MTQQASKLGTLAQAADLIPNGTRLALGGFAIYQHPMALVRELIRQRKRDLTVVGTVSGIEIDMLAGAGCLKAVETSYVGLEKYGLAPNFRRAVEQGALEMVDYPEVLSFDRFRATQEAMTFWPCDYLGGTDVLKNNPAIKSFTCPITERTLFAVPPADPDVVVIHAIAADEQGNVLFPRRHLLPQGLDVTMALGCKTVIVTVESIVSKNYIKRHAELNLLPSYKTTLVVEVPFGAHPCPVLGRYGVDDRHFTQYAEAAKSPETFGNYLEKYVSSPANHEAYLDLVGAHHLASLLETDSV</sequence>
<organism evidence="1 2">
    <name type="scientific">Cupriavidus pinatubonensis</name>
    <dbReference type="NCBI Taxonomy" id="248026"/>
    <lineage>
        <taxon>Bacteria</taxon>
        <taxon>Pseudomonadati</taxon>
        <taxon>Pseudomonadota</taxon>
        <taxon>Betaproteobacteria</taxon>
        <taxon>Burkholderiales</taxon>
        <taxon>Burkholderiaceae</taxon>
        <taxon>Cupriavidus</taxon>
    </lineage>
</organism>
<dbReference type="Gene3D" id="3.30.30.40">
    <property type="match status" value="1"/>
</dbReference>
<accession>A0ABM8WTJ5</accession>
<dbReference type="InterPro" id="IPR037171">
    <property type="entry name" value="NagB/RpiA_transferase-like"/>
</dbReference>
<proteinExistence type="predicted"/>
<dbReference type="RefSeq" id="WP_224001781.1">
    <property type="nucleotide sequence ID" value="NZ_CAJZAF010000009.1"/>
</dbReference>
<protein>
    <submittedName>
        <fullName evidence="1">3-oxoadipate CoA-transferase subunit A</fullName>
        <ecNumber evidence="1">2.8.3.6</ecNumber>
    </submittedName>
</protein>
<gene>
    <name evidence="1" type="primary">catI</name>
    <name evidence="1" type="ORF">LMG23994_02002</name>
</gene>
<dbReference type="PANTHER" id="PTHR43293:SF3">
    <property type="entry name" value="CHOLESTEROL RING-CLEAVING HYDROLASE IPDB SUBUNIT"/>
    <property type="match status" value="1"/>
</dbReference>
<dbReference type="Proteomes" id="UP000701702">
    <property type="component" value="Unassembled WGS sequence"/>
</dbReference>
<dbReference type="SMART" id="SM00882">
    <property type="entry name" value="CoA_trans"/>
    <property type="match status" value="1"/>
</dbReference>
<dbReference type="GO" id="GO:0047569">
    <property type="term" value="F:3-oxoadipate CoA-transferase activity"/>
    <property type="evidence" value="ECO:0007669"/>
    <property type="project" value="UniProtKB-EC"/>
</dbReference>
<keyword evidence="1" id="KW-0808">Transferase</keyword>
<evidence type="ECO:0000313" key="1">
    <source>
        <dbReference type="EMBL" id="CAG9170794.1"/>
    </source>
</evidence>
<dbReference type="EC" id="2.8.3.6" evidence="1"/>
<evidence type="ECO:0000313" key="2">
    <source>
        <dbReference type="Proteomes" id="UP000701702"/>
    </source>
</evidence>